<protein>
    <recommendedName>
        <fullName evidence="3">RING-type domain-containing protein</fullName>
    </recommendedName>
</protein>
<keyword evidence="1" id="KW-0862">Zinc</keyword>
<feature type="compositionally biased region" description="Low complexity" evidence="2">
    <location>
        <begin position="515"/>
        <end position="531"/>
    </location>
</feature>
<feature type="compositionally biased region" description="Low complexity" evidence="2">
    <location>
        <begin position="422"/>
        <end position="437"/>
    </location>
</feature>
<accession>A0A176WEG5</accession>
<feature type="region of interest" description="Disordered" evidence="2">
    <location>
        <begin position="29"/>
        <end position="80"/>
    </location>
</feature>
<dbReference type="Gene3D" id="3.30.40.10">
    <property type="entry name" value="Zinc/RING finger domain, C3HC4 (zinc finger)"/>
    <property type="match status" value="1"/>
</dbReference>
<feature type="region of interest" description="Disordered" evidence="2">
    <location>
        <begin position="223"/>
        <end position="266"/>
    </location>
</feature>
<feature type="domain" description="RING-type" evidence="3">
    <location>
        <begin position="343"/>
        <end position="401"/>
    </location>
</feature>
<gene>
    <name evidence="4" type="ORF">AXG93_2294s1160</name>
</gene>
<evidence type="ECO:0000256" key="2">
    <source>
        <dbReference type="SAM" id="MobiDB-lite"/>
    </source>
</evidence>
<feature type="compositionally biased region" description="Low complexity" evidence="2">
    <location>
        <begin position="473"/>
        <end position="483"/>
    </location>
</feature>
<dbReference type="SUPFAM" id="SSF57850">
    <property type="entry name" value="RING/U-box"/>
    <property type="match status" value="1"/>
</dbReference>
<evidence type="ECO:0000256" key="1">
    <source>
        <dbReference type="PROSITE-ProRule" id="PRU00175"/>
    </source>
</evidence>
<dbReference type="PROSITE" id="PS50089">
    <property type="entry name" value="ZF_RING_2"/>
    <property type="match status" value="1"/>
</dbReference>
<evidence type="ECO:0000313" key="4">
    <source>
        <dbReference type="EMBL" id="OAE31600.1"/>
    </source>
</evidence>
<dbReference type="Proteomes" id="UP000077202">
    <property type="component" value="Unassembled WGS sequence"/>
</dbReference>
<evidence type="ECO:0000259" key="3">
    <source>
        <dbReference type="PROSITE" id="PS50089"/>
    </source>
</evidence>
<dbReference type="AlphaFoldDB" id="A0A176WEG5"/>
<proteinExistence type="predicted"/>
<reference evidence="4" key="1">
    <citation type="submission" date="2016-03" db="EMBL/GenBank/DDBJ databases">
        <title>Mechanisms controlling the formation of the plant cell surface in tip-growing cells are functionally conserved among land plants.</title>
        <authorList>
            <person name="Honkanen S."/>
            <person name="Jones V.A."/>
            <person name="Morieri G."/>
            <person name="Champion C."/>
            <person name="Hetherington A.J."/>
            <person name="Kelly S."/>
            <person name="Saint-Marcoux D."/>
            <person name="Proust H."/>
            <person name="Prescott H."/>
            <person name="Dolan L."/>
        </authorList>
    </citation>
    <scope>NUCLEOTIDE SEQUENCE [LARGE SCALE GENOMIC DNA]</scope>
    <source>
        <tissue evidence="4">Whole gametophyte</tissue>
    </source>
</reference>
<keyword evidence="5" id="KW-1185">Reference proteome</keyword>
<dbReference type="PANTHER" id="PTHR31150:SF32">
    <property type="entry name" value="RING_U-BOX SUPERFAMILY PROTEIN"/>
    <property type="match status" value="1"/>
</dbReference>
<organism evidence="4 5">
    <name type="scientific">Marchantia polymorpha subsp. ruderalis</name>
    <dbReference type="NCBI Taxonomy" id="1480154"/>
    <lineage>
        <taxon>Eukaryota</taxon>
        <taxon>Viridiplantae</taxon>
        <taxon>Streptophyta</taxon>
        <taxon>Embryophyta</taxon>
        <taxon>Marchantiophyta</taxon>
        <taxon>Marchantiopsida</taxon>
        <taxon>Marchantiidae</taxon>
        <taxon>Marchantiales</taxon>
        <taxon>Marchantiaceae</taxon>
        <taxon>Marchantia</taxon>
    </lineage>
</organism>
<keyword evidence="1" id="KW-0863">Zinc-finger</keyword>
<name>A0A176WEG5_MARPO</name>
<dbReference type="GO" id="GO:0008270">
    <property type="term" value="F:zinc ion binding"/>
    <property type="evidence" value="ECO:0007669"/>
    <property type="project" value="UniProtKB-KW"/>
</dbReference>
<dbReference type="InterPro" id="IPR013083">
    <property type="entry name" value="Znf_RING/FYVE/PHD"/>
</dbReference>
<dbReference type="InterPro" id="IPR001841">
    <property type="entry name" value="Znf_RING"/>
</dbReference>
<evidence type="ECO:0000313" key="5">
    <source>
        <dbReference type="Proteomes" id="UP000077202"/>
    </source>
</evidence>
<dbReference type="PANTHER" id="PTHR31150">
    <property type="entry name" value="EXPRESSED PROTEIN"/>
    <property type="match status" value="1"/>
</dbReference>
<sequence>MSAMSVVYYDLCGLVGLDYTGCGSTMKDSCRPHGSAVSNDNWSNGAREPHWRTNGGFSPPLNSRWENKSQPEELAAAASALQLQRQSFSSSSRGSRSNSRAGSARFLGHQRNISGSMFSHSGSPSESFRAPHWNPLSSSSGHMENYIAAASDSISSPSITIISSKEGCLSGNFSTVSNTPESTPSSYVGEYSHASAACQPSSSQRQQPGSHCFLSKSAFSMGSHPHLTRQTSDSRIHGVGSSRTAEGRHEGRHSFRWSGSSGGESSVGSLGGASDWWSMQTFSELVASSRRERLRWTSASSPSDFGWGSTRESFDRGLLVMDRIRAGTTQATSSSPRAEAQACGVCSRLLSQRSPWSSYRMVGSSDCTVVGVLVCGHVYHGECLEQATPEAKRQDPPCPRCGAAEKAAQKSTNSVEPAQLAKGSGSKTSSVQSQSSSRNKLSRIGVATDDISGPEFSSRHSFSEGGKSVLPTSLSEKLSLGKSLSRRQFSFRNRSAKESSGGDAVSKKPGSPARVSPDSSSEDQSTSTVSQLKKLRSNSFRYLKKR</sequence>
<comment type="caution">
    <text evidence="4">The sequence shown here is derived from an EMBL/GenBank/DDBJ whole genome shotgun (WGS) entry which is preliminary data.</text>
</comment>
<feature type="region of interest" description="Disordered" evidence="2">
    <location>
        <begin position="408"/>
        <end position="546"/>
    </location>
</feature>
<dbReference type="EMBL" id="LVLJ01001006">
    <property type="protein sequence ID" value="OAE31600.1"/>
    <property type="molecule type" value="Genomic_DNA"/>
</dbReference>
<keyword evidence="1" id="KW-0479">Metal-binding</keyword>